<dbReference type="CDD" id="cd07251">
    <property type="entry name" value="VOC_like"/>
    <property type="match status" value="1"/>
</dbReference>
<protein>
    <recommendedName>
        <fullName evidence="1">VOC domain-containing protein</fullName>
    </recommendedName>
</protein>
<dbReference type="PANTHER" id="PTHR36503">
    <property type="entry name" value="BLR2520 PROTEIN"/>
    <property type="match status" value="1"/>
</dbReference>
<name>A0A1I0GQS1_9GAMM</name>
<evidence type="ECO:0000313" key="2">
    <source>
        <dbReference type="EMBL" id="SET72526.1"/>
    </source>
</evidence>
<evidence type="ECO:0000313" key="3">
    <source>
        <dbReference type="Proteomes" id="UP000198762"/>
    </source>
</evidence>
<feature type="domain" description="VOC" evidence="1">
    <location>
        <begin position="4"/>
        <end position="126"/>
    </location>
</feature>
<dbReference type="PROSITE" id="PS51819">
    <property type="entry name" value="VOC"/>
    <property type="match status" value="1"/>
</dbReference>
<dbReference type="PANTHER" id="PTHR36503:SF1">
    <property type="entry name" value="BLR2520 PROTEIN"/>
    <property type="match status" value="1"/>
</dbReference>
<evidence type="ECO:0000259" key="1">
    <source>
        <dbReference type="PROSITE" id="PS51819"/>
    </source>
</evidence>
<dbReference type="SUPFAM" id="SSF54593">
    <property type="entry name" value="Glyoxalase/Bleomycin resistance protein/Dihydroxybiphenyl dioxygenase"/>
    <property type="match status" value="1"/>
</dbReference>
<dbReference type="EMBL" id="FOHZ01000019">
    <property type="protein sequence ID" value="SET72526.1"/>
    <property type="molecule type" value="Genomic_DNA"/>
</dbReference>
<keyword evidence="3" id="KW-1185">Reference proteome</keyword>
<reference evidence="3" key="1">
    <citation type="submission" date="2016-10" db="EMBL/GenBank/DDBJ databases">
        <authorList>
            <person name="Varghese N."/>
            <person name="Submissions S."/>
        </authorList>
    </citation>
    <scope>NUCLEOTIDE SEQUENCE [LARGE SCALE GENOMIC DNA]</scope>
    <source>
        <strain evidence="3">CGMCC 1.6489</strain>
    </source>
</reference>
<dbReference type="AlphaFoldDB" id="A0A1I0GQS1"/>
<dbReference type="InterPro" id="IPR004360">
    <property type="entry name" value="Glyas_Fos-R_dOase_dom"/>
</dbReference>
<dbReference type="InterPro" id="IPR029068">
    <property type="entry name" value="Glyas_Bleomycin-R_OHBP_Dase"/>
</dbReference>
<organism evidence="2 3">
    <name type="scientific">Marinobacter segnicrescens</name>
    <dbReference type="NCBI Taxonomy" id="430453"/>
    <lineage>
        <taxon>Bacteria</taxon>
        <taxon>Pseudomonadati</taxon>
        <taxon>Pseudomonadota</taxon>
        <taxon>Gammaproteobacteria</taxon>
        <taxon>Pseudomonadales</taxon>
        <taxon>Marinobacteraceae</taxon>
        <taxon>Marinobacter</taxon>
    </lineage>
</organism>
<dbReference type="InterPro" id="IPR037523">
    <property type="entry name" value="VOC_core"/>
</dbReference>
<gene>
    <name evidence="2" type="ORF">SAMN04487962_11952</name>
</gene>
<proteinExistence type="predicted"/>
<dbReference type="OrthoDB" id="4265398at2"/>
<dbReference type="Pfam" id="PF00903">
    <property type="entry name" value="Glyoxalase"/>
    <property type="match status" value="1"/>
</dbReference>
<sequence length="138" mass="14796">MKPRISMITLGVGDIQRSIEFYERGLGFPRMDSPPEVAFFTLNGTWLGLYGRDALAEDAQVGAVSGGFAGFSLAHNVSSEGEVDQVMSQAASAGAVVTKSARKTEWGGYAGYFSDPDGYLWEVAHNPLFWVGPSDKPA</sequence>
<dbReference type="Gene3D" id="3.10.180.10">
    <property type="entry name" value="2,3-Dihydroxybiphenyl 1,2-Dioxygenase, domain 1"/>
    <property type="match status" value="1"/>
</dbReference>
<dbReference type="Proteomes" id="UP000198762">
    <property type="component" value="Unassembled WGS sequence"/>
</dbReference>
<dbReference type="STRING" id="430453.SAMN04487962_11952"/>
<dbReference type="RefSeq" id="WP_091853955.1">
    <property type="nucleotide sequence ID" value="NZ_FOHZ01000019.1"/>
</dbReference>
<accession>A0A1I0GQS1</accession>